<feature type="transmembrane region" description="Helical" evidence="7">
    <location>
        <begin position="192"/>
        <end position="212"/>
    </location>
</feature>
<evidence type="ECO:0000256" key="2">
    <source>
        <dbReference type="ARBA" id="ARBA00022500"/>
    </source>
</evidence>
<dbReference type="PANTHER" id="PTHR43531">
    <property type="entry name" value="PROTEIN ICFG"/>
    <property type="match status" value="1"/>
</dbReference>
<dbReference type="SMART" id="SM00283">
    <property type="entry name" value="MA"/>
    <property type="match status" value="1"/>
</dbReference>
<keyword evidence="2" id="KW-0145">Chemotaxis</keyword>
<comment type="similarity">
    <text evidence="3">Belongs to the methyl-accepting chemotaxis (MCP) protein family.</text>
</comment>
<keyword evidence="7" id="KW-0812">Transmembrane</keyword>
<evidence type="ECO:0000256" key="7">
    <source>
        <dbReference type="SAM" id="Phobius"/>
    </source>
</evidence>
<dbReference type="InterPro" id="IPR003660">
    <property type="entry name" value="HAMP_dom"/>
</dbReference>
<feature type="domain" description="Methyl-accepting transducer" evidence="8">
    <location>
        <begin position="544"/>
        <end position="759"/>
    </location>
</feature>
<dbReference type="CDD" id="cd19411">
    <property type="entry name" value="MCP2201-like_sensor"/>
    <property type="match status" value="1"/>
</dbReference>
<dbReference type="KEGG" id="aiq:Azoinq_03425"/>
<evidence type="ECO:0000256" key="4">
    <source>
        <dbReference type="PROSITE-ProRule" id="PRU00284"/>
    </source>
</evidence>
<dbReference type="PANTHER" id="PTHR43531:SF11">
    <property type="entry name" value="METHYL-ACCEPTING CHEMOTAXIS PROTEIN 3"/>
    <property type="match status" value="1"/>
</dbReference>
<evidence type="ECO:0000259" key="9">
    <source>
        <dbReference type="PROSITE" id="PS50885"/>
    </source>
</evidence>
<feature type="coiled-coil region" evidence="5">
    <location>
        <begin position="730"/>
        <end position="768"/>
    </location>
</feature>
<dbReference type="InterPro" id="IPR047347">
    <property type="entry name" value="YvaQ-like_sensor"/>
</dbReference>
<dbReference type="Proteomes" id="UP000683428">
    <property type="component" value="Chromosome"/>
</dbReference>
<dbReference type="PROSITE" id="PS50885">
    <property type="entry name" value="HAMP"/>
    <property type="match status" value="4"/>
</dbReference>
<dbReference type="FunFam" id="1.10.287.950:FF:000001">
    <property type="entry name" value="Methyl-accepting chemotaxis sensory transducer"/>
    <property type="match status" value="1"/>
</dbReference>
<feature type="region of interest" description="Disordered" evidence="6">
    <location>
        <begin position="559"/>
        <end position="580"/>
    </location>
</feature>
<dbReference type="CDD" id="cd06225">
    <property type="entry name" value="HAMP"/>
    <property type="match status" value="1"/>
</dbReference>
<dbReference type="EMBL" id="CP064782">
    <property type="protein sequence ID" value="QWT49676.1"/>
    <property type="molecule type" value="Genomic_DNA"/>
</dbReference>
<dbReference type="CDD" id="cd11386">
    <property type="entry name" value="MCP_signal"/>
    <property type="match status" value="1"/>
</dbReference>
<feature type="domain" description="HAMP" evidence="9">
    <location>
        <begin position="305"/>
        <end position="357"/>
    </location>
</feature>
<evidence type="ECO:0000313" key="11">
    <source>
        <dbReference type="Proteomes" id="UP000683428"/>
    </source>
</evidence>
<comment type="subcellular location">
    <subcellularLocation>
        <location evidence="1">Membrane</location>
    </subcellularLocation>
</comment>
<keyword evidence="7" id="KW-0472">Membrane</keyword>
<dbReference type="RefSeq" id="WP_216126062.1">
    <property type="nucleotide sequence ID" value="NZ_CP064782.1"/>
</dbReference>
<feature type="compositionally biased region" description="Basic and acidic residues" evidence="6">
    <location>
        <begin position="804"/>
        <end position="814"/>
    </location>
</feature>
<protein>
    <submittedName>
        <fullName evidence="10">HAMP domain-containing protein</fullName>
    </submittedName>
</protein>
<evidence type="ECO:0000259" key="8">
    <source>
        <dbReference type="PROSITE" id="PS50111"/>
    </source>
</evidence>
<dbReference type="PROSITE" id="PS50111">
    <property type="entry name" value="CHEMOTAXIS_TRANSDUC_2"/>
    <property type="match status" value="1"/>
</dbReference>
<dbReference type="Pfam" id="PF12729">
    <property type="entry name" value="4HB_MCP_1"/>
    <property type="match status" value="1"/>
</dbReference>
<feature type="domain" description="HAMP" evidence="9">
    <location>
        <begin position="487"/>
        <end position="539"/>
    </location>
</feature>
<dbReference type="InterPro" id="IPR004089">
    <property type="entry name" value="MCPsignal_dom"/>
</dbReference>
<dbReference type="GO" id="GO:0006935">
    <property type="term" value="P:chemotaxis"/>
    <property type="evidence" value="ECO:0007669"/>
    <property type="project" value="UniProtKB-KW"/>
</dbReference>
<dbReference type="InterPro" id="IPR024478">
    <property type="entry name" value="HlyB_4HB_MCP"/>
</dbReference>
<feature type="transmembrane region" description="Helical" evidence="7">
    <location>
        <begin position="54"/>
        <end position="73"/>
    </location>
</feature>
<accession>A0A975SP74</accession>
<dbReference type="Pfam" id="PF00015">
    <property type="entry name" value="MCPsignal"/>
    <property type="match status" value="1"/>
</dbReference>
<gene>
    <name evidence="10" type="ORF">Azoinq_03425</name>
</gene>
<dbReference type="AlphaFoldDB" id="A0A975SP74"/>
<name>A0A975SP74_9RHOO</name>
<evidence type="ECO:0000313" key="10">
    <source>
        <dbReference type="EMBL" id="QWT49676.1"/>
    </source>
</evidence>
<dbReference type="InterPro" id="IPR051310">
    <property type="entry name" value="MCP_chemotaxis"/>
</dbReference>
<dbReference type="Pfam" id="PF18947">
    <property type="entry name" value="HAMP_2"/>
    <property type="match status" value="3"/>
</dbReference>
<dbReference type="SMART" id="SM00304">
    <property type="entry name" value="HAMP"/>
    <property type="match status" value="4"/>
</dbReference>
<evidence type="ECO:0000256" key="3">
    <source>
        <dbReference type="ARBA" id="ARBA00029447"/>
    </source>
</evidence>
<keyword evidence="4" id="KW-0807">Transducer</keyword>
<feature type="domain" description="HAMP" evidence="9">
    <location>
        <begin position="214"/>
        <end position="266"/>
    </location>
</feature>
<feature type="region of interest" description="Disordered" evidence="6">
    <location>
        <begin position="779"/>
        <end position="814"/>
    </location>
</feature>
<sequence length="814" mass="86861">MKNLKLGQRLGIGFGLVVAILILLSAIAVFRLAAVGATTSDVIDNRMPKIEMSSTMVINTLTLARALRNLVLADDKIFEKKQMDLIADLRKKNGEIQDTLKPLINTPRGKELFDKIQTTRARFESTLDVALPLAYSQSPQYNQKKASEYVLGEYSVAAGEYTDALQAFSSYQKDMATETGKSASDLVGSTRFLVTTLALLGVLLAVFIAYLVTRSITRPVGDAVSAARKMALGDFNFKLESDAKDEIGEVIRAVAAIQQAVGAMITDVGTLSEAAVQGKLATRADAARHQGDFGRIVAGVNQTLDAVITPLNMAAEYMDRISKGDIPPKITDAYNGDFNTIKNNLNICIEAVQQLIADTRMLSEAAVQGKLATRADAAHHQGDFRRIVEGVNHTLDAVITPLNMAADYVDRIAKGDIPPKITDSYNGDFNTIKNNLNICIEAVQRLIADTQKLSGAALAGQLDTRAEAEQHQGDFRKIIQGINATLDAIVHPINETRRIMSALENGDLTQQIQQDYRGDFKLLKEAINNTVGKLAGTVAQVKSSADNLSNASNQVSATAQSLSQSSSEQAASVEESSASIEEMTASINQNAENAKVTDNMATKAAKEASDGGEAVKDTVVAMKSIANKIGIIDDIAYQTNLLALNAAIEAARAGEHGKGFAVVAAEVRKLAERSQVAAQEIGQLASNSVSLAEKAGQLLGEIVPSINKTSDLVQEIASASQEQSAGVAQINTAMSQLNQTTQQNASASEELAATAEELGGQAQQLQDLMDFFVIAGQSAGHAQPAPRGGHSERPVHAIPLRQPSRGDDGDFEKF</sequence>
<keyword evidence="11" id="KW-1185">Reference proteome</keyword>
<dbReference type="Pfam" id="PF00672">
    <property type="entry name" value="HAMP"/>
    <property type="match status" value="1"/>
</dbReference>
<dbReference type="GO" id="GO:0004888">
    <property type="term" value="F:transmembrane signaling receptor activity"/>
    <property type="evidence" value="ECO:0007669"/>
    <property type="project" value="TreeGrafter"/>
</dbReference>
<keyword evidence="5" id="KW-0175">Coiled coil</keyword>
<feature type="transmembrane region" description="Helical" evidence="7">
    <location>
        <begin position="12"/>
        <end position="34"/>
    </location>
</feature>
<keyword evidence="7" id="KW-1133">Transmembrane helix</keyword>
<evidence type="ECO:0000256" key="6">
    <source>
        <dbReference type="SAM" id="MobiDB-lite"/>
    </source>
</evidence>
<dbReference type="GO" id="GO:0005886">
    <property type="term" value="C:plasma membrane"/>
    <property type="evidence" value="ECO:0007669"/>
    <property type="project" value="TreeGrafter"/>
</dbReference>
<feature type="domain" description="HAMP" evidence="9">
    <location>
        <begin position="396"/>
        <end position="448"/>
    </location>
</feature>
<reference evidence="10" key="1">
    <citation type="submission" date="2020-11" db="EMBL/GenBank/DDBJ databases">
        <title>Azospira inquinata sp. nov.</title>
        <authorList>
            <person name="Moe W.M."/>
            <person name="Mikes M.C."/>
        </authorList>
    </citation>
    <scope>NUCLEOTIDE SEQUENCE</scope>
    <source>
        <strain evidence="10">Azo-3</strain>
    </source>
</reference>
<organism evidence="10 11">
    <name type="scientific">Azospira inquinata</name>
    <dbReference type="NCBI Taxonomy" id="2785627"/>
    <lineage>
        <taxon>Bacteria</taxon>
        <taxon>Pseudomonadati</taxon>
        <taxon>Pseudomonadota</taxon>
        <taxon>Betaproteobacteria</taxon>
        <taxon>Rhodocyclales</taxon>
        <taxon>Rhodocyclaceae</taxon>
        <taxon>Azospira</taxon>
    </lineage>
</organism>
<evidence type="ECO:0000256" key="5">
    <source>
        <dbReference type="SAM" id="Coils"/>
    </source>
</evidence>
<dbReference type="GO" id="GO:0007165">
    <property type="term" value="P:signal transduction"/>
    <property type="evidence" value="ECO:0007669"/>
    <property type="project" value="UniProtKB-KW"/>
</dbReference>
<proteinExistence type="inferred from homology"/>
<evidence type="ECO:0000256" key="1">
    <source>
        <dbReference type="ARBA" id="ARBA00004370"/>
    </source>
</evidence>